<accession>A0ABQ1YR72</accession>
<evidence type="ECO:0000313" key="2">
    <source>
        <dbReference type="Proteomes" id="UP000659344"/>
    </source>
</evidence>
<dbReference type="Proteomes" id="UP000659344">
    <property type="component" value="Unassembled WGS sequence"/>
</dbReference>
<reference evidence="2" key="1">
    <citation type="journal article" date="2019" name="Int. J. Syst. Evol. Microbiol.">
        <title>The Global Catalogue of Microorganisms (GCM) 10K type strain sequencing project: providing services to taxonomists for standard genome sequencing and annotation.</title>
        <authorList>
            <consortium name="The Broad Institute Genomics Platform"/>
            <consortium name="The Broad Institute Genome Sequencing Center for Infectious Disease"/>
            <person name="Wu L."/>
            <person name="Ma J."/>
        </authorList>
    </citation>
    <scope>NUCLEOTIDE SEQUENCE [LARGE SCALE GENOMIC DNA]</scope>
    <source>
        <strain evidence="2">CGMCC 1.12769</strain>
    </source>
</reference>
<proteinExistence type="predicted"/>
<organism evidence="1 2">
    <name type="scientific">Paenibacillus segetis</name>
    <dbReference type="NCBI Taxonomy" id="1325360"/>
    <lineage>
        <taxon>Bacteria</taxon>
        <taxon>Bacillati</taxon>
        <taxon>Bacillota</taxon>
        <taxon>Bacilli</taxon>
        <taxon>Bacillales</taxon>
        <taxon>Paenibacillaceae</taxon>
        <taxon>Paenibacillus</taxon>
    </lineage>
</organism>
<keyword evidence="2" id="KW-1185">Reference proteome</keyword>
<dbReference type="EMBL" id="BMFT01000003">
    <property type="protein sequence ID" value="GGH35367.1"/>
    <property type="molecule type" value="Genomic_DNA"/>
</dbReference>
<protein>
    <submittedName>
        <fullName evidence="1">Uncharacterized protein</fullName>
    </submittedName>
</protein>
<name>A0ABQ1YR72_9BACL</name>
<comment type="caution">
    <text evidence="1">The sequence shown here is derived from an EMBL/GenBank/DDBJ whole genome shotgun (WGS) entry which is preliminary data.</text>
</comment>
<evidence type="ECO:0000313" key="1">
    <source>
        <dbReference type="EMBL" id="GGH35367.1"/>
    </source>
</evidence>
<sequence>MIAGHLQEKKDLFYIVLNCKNEEGKRKPKWIPTGLPVKGNKKRAEAMLIEMRRTFKTTVEKEKEHRFVQETQKKRHLQKNLIKILYSLTLC</sequence>
<dbReference type="RefSeq" id="WP_229753618.1">
    <property type="nucleotide sequence ID" value="NZ_BMFT01000003.1"/>
</dbReference>
<gene>
    <name evidence="1" type="ORF">GCM10008013_41630</name>
</gene>